<sequence length="62" mass="7277">GHNLRSFHFFQYGLTADKIPPARFHCVKPSPMTSLFFFPKLDSEDFHFPFSSLVLSFKLRLE</sequence>
<organism evidence="1">
    <name type="scientific">marine metagenome</name>
    <dbReference type="NCBI Taxonomy" id="408172"/>
    <lineage>
        <taxon>unclassified sequences</taxon>
        <taxon>metagenomes</taxon>
        <taxon>ecological metagenomes</taxon>
    </lineage>
</organism>
<feature type="non-terminal residue" evidence="1">
    <location>
        <position position="1"/>
    </location>
</feature>
<name>A0A382T4E7_9ZZZZ</name>
<evidence type="ECO:0000313" key="1">
    <source>
        <dbReference type="EMBL" id="SVD16682.1"/>
    </source>
</evidence>
<dbReference type="EMBL" id="UINC01133631">
    <property type="protein sequence ID" value="SVD16682.1"/>
    <property type="molecule type" value="Genomic_DNA"/>
</dbReference>
<gene>
    <name evidence="1" type="ORF">METZ01_LOCUS369536</name>
</gene>
<reference evidence="1" key="1">
    <citation type="submission" date="2018-05" db="EMBL/GenBank/DDBJ databases">
        <authorList>
            <person name="Lanie J.A."/>
            <person name="Ng W.-L."/>
            <person name="Kazmierczak K.M."/>
            <person name="Andrzejewski T.M."/>
            <person name="Davidsen T.M."/>
            <person name="Wayne K.J."/>
            <person name="Tettelin H."/>
            <person name="Glass J.I."/>
            <person name="Rusch D."/>
            <person name="Podicherti R."/>
            <person name="Tsui H.-C.T."/>
            <person name="Winkler M.E."/>
        </authorList>
    </citation>
    <scope>NUCLEOTIDE SEQUENCE</scope>
</reference>
<dbReference type="AlphaFoldDB" id="A0A382T4E7"/>
<proteinExistence type="predicted"/>
<accession>A0A382T4E7</accession>
<protein>
    <submittedName>
        <fullName evidence="1">Uncharacterized protein</fullName>
    </submittedName>
</protein>